<evidence type="ECO:0000256" key="1">
    <source>
        <dbReference type="SAM" id="MobiDB-lite"/>
    </source>
</evidence>
<sequence length="82" mass="8222">PNGGDPRKGGHLPRRLDEAEIAPFAANLHDKARYIALSQPMPLLANTAMIGGGAGEWGIFGQSERRSGGEGGAVGGGGRGGG</sequence>
<dbReference type="EMBL" id="PYKB01000208">
    <property type="protein sequence ID" value="TGD03553.1"/>
    <property type="molecule type" value="Genomic_DNA"/>
</dbReference>
<name>A0A659RL83_SALET</name>
<gene>
    <name evidence="2" type="ORF">C9F09_02265</name>
</gene>
<comment type="caution">
    <text evidence="2">The sequence shown here is derived from an EMBL/GenBank/DDBJ whole genome shotgun (WGS) entry which is preliminary data.</text>
</comment>
<dbReference type="Proteomes" id="UP000298491">
    <property type="component" value="Unassembled WGS sequence"/>
</dbReference>
<protein>
    <submittedName>
        <fullName evidence="2">Uncharacterized protein</fullName>
    </submittedName>
</protein>
<feature type="non-terminal residue" evidence="2">
    <location>
        <position position="1"/>
    </location>
</feature>
<evidence type="ECO:0000313" key="2">
    <source>
        <dbReference type="EMBL" id="TGD03553.1"/>
    </source>
</evidence>
<feature type="non-terminal residue" evidence="2">
    <location>
        <position position="82"/>
    </location>
</feature>
<feature type="region of interest" description="Disordered" evidence="1">
    <location>
        <begin position="62"/>
        <end position="82"/>
    </location>
</feature>
<reference evidence="2 3" key="1">
    <citation type="submission" date="2018-03" db="EMBL/GenBank/DDBJ databases">
        <title>Non-Typhoidal Salmonella genome sequencing and assembly.</title>
        <authorList>
            <person name="Matchawe C."/>
        </authorList>
    </citation>
    <scope>NUCLEOTIDE SEQUENCE [LARGE SCALE GENOMIC DNA]</scope>
    <source>
        <strain evidence="2 3">35dea</strain>
    </source>
</reference>
<proteinExistence type="predicted"/>
<evidence type="ECO:0000313" key="3">
    <source>
        <dbReference type="Proteomes" id="UP000298491"/>
    </source>
</evidence>
<organism evidence="2 3">
    <name type="scientific">Salmonella enterica subsp. enterica serovar Wilhelmsburg</name>
    <dbReference type="NCBI Taxonomy" id="1960126"/>
    <lineage>
        <taxon>Bacteria</taxon>
        <taxon>Pseudomonadati</taxon>
        <taxon>Pseudomonadota</taxon>
        <taxon>Gammaproteobacteria</taxon>
        <taxon>Enterobacterales</taxon>
        <taxon>Enterobacteriaceae</taxon>
        <taxon>Salmonella</taxon>
    </lineage>
</organism>
<accession>A0A659RL83</accession>
<feature type="compositionally biased region" description="Gly residues" evidence="1">
    <location>
        <begin position="69"/>
        <end position="82"/>
    </location>
</feature>
<dbReference type="AlphaFoldDB" id="A0A659RL83"/>